<evidence type="ECO:0000256" key="1">
    <source>
        <dbReference type="ARBA" id="ARBA00009437"/>
    </source>
</evidence>
<dbReference type="InterPro" id="IPR036390">
    <property type="entry name" value="WH_DNA-bd_sf"/>
</dbReference>
<dbReference type="CDD" id="cd08422">
    <property type="entry name" value="PBP2_CrgA_like"/>
    <property type="match status" value="1"/>
</dbReference>
<evidence type="ECO:0000256" key="3">
    <source>
        <dbReference type="ARBA" id="ARBA00023125"/>
    </source>
</evidence>
<dbReference type="PANTHER" id="PTHR30537:SF35">
    <property type="entry name" value="TRANSCRIPTIONAL REGULATORY PROTEIN"/>
    <property type="match status" value="1"/>
</dbReference>
<keyword evidence="3" id="KW-0238">DNA-binding</keyword>
<dbReference type="EMBL" id="JXXV01000012">
    <property type="protein sequence ID" value="KJY83977.1"/>
    <property type="molecule type" value="Genomic_DNA"/>
</dbReference>
<evidence type="ECO:0000313" key="6">
    <source>
        <dbReference type="EMBL" id="KJY83977.1"/>
    </source>
</evidence>
<sequence length="297" mass="33861">MDRLIAIKSFVEVANRKSFTKAADSLGLSRLQISRHVQDVESWLNQRLLHRTTRKVSLTASGEQAYIRCQRILDEAAAMVFEAEKLNDELVGTIRIASPIGLAQNMLIGAIMDFTNHHPLVVIDIIASDKFTELVDERVDIALRYTEKPDDNLIARKLMSIDSGLCATRRYLEKYGEPAHPQDLEQHNCLVHLDIKHWRLVKDSDLFEPSIAGNIRANELTTLMTAAMNDKGIVRAPCDLANPLVEEGKLEYILKDYASPSYALWAVYLSRSYQTPLVRRFIDYLVDHWQEDILRLS</sequence>
<dbReference type="PROSITE" id="PS50931">
    <property type="entry name" value="HTH_LYSR"/>
    <property type="match status" value="1"/>
</dbReference>
<dbReference type="Pfam" id="PF00126">
    <property type="entry name" value="HTH_1"/>
    <property type="match status" value="1"/>
</dbReference>
<dbReference type="FunFam" id="1.10.10.10:FF:000001">
    <property type="entry name" value="LysR family transcriptional regulator"/>
    <property type="match status" value="1"/>
</dbReference>
<dbReference type="GO" id="GO:0003700">
    <property type="term" value="F:DNA-binding transcription factor activity"/>
    <property type="evidence" value="ECO:0007669"/>
    <property type="project" value="InterPro"/>
</dbReference>
<dbReference type="RefSeq" id="WP_045954899.1">
    <property type="nucleotide sequence ID" value="NZ_JXXV01000012.1"/>
</dbReference>
<dbReference type="SUPFAM" id="SSF46785">
    <property type="entry name" value="Winged helix' DNA-binding domain"/>
    <property type="match status" value="1"/>
</dbReference>
<dbReference type="GO" id="GO:0043565">
    <property type="term" value="F:sequence-specific DNA binding"/>
    <property type="evidence" value="ECO:0007669"/>
    <property type="project" value="TreeGrafter"/>
</dbReference>
<dbReference type="InterPro" id="IPR000847">
    <property type="entry name" value="LysR_HTH_N"/>
</dbReference>
<dbReference type="InterPro" id="IPR005119">
    <property type="entry name" value="LysR_subst-bd"/>
</dbReference>
<evidence type="ECO:0000256" key="2">
    <source>
        <dbReference type="ARBA" id="ARBA00023015"/>
    </source>
</evidence>
<dbReference type="SUPFAM" id="SSF53850">
    <property type="entry name" value="Periplasmic binding protein-like II"/>
    <property type="match status" value="1"/>
</dbReference>
<evidence type="ECO:0000256" key="4">
    <source>
        <dbReference type="ARBA" id="ARBA00023163"/>
    </source>
</evidence>
<keyword evidence="7" id="KW-1185">Reference proteome</keyword>
<dbReference type="PATRIC" id="fig|579748.3.peg.1339"/>
<name>A0A0F4NLI4_9VIBR</name>
<protein>
    <submittedName>
        <fullName evidence="6">LysR family transcriptional regulator</fullName>
    </submittedName>
</protein>
<dbReference type="STRING" id="579748.TW81_06535"/>
<comment type="caution">
    <text evidence="6">The sequence shown here is derived from an EMBL/GenBank/DDBJ whole genome shotgun (WGS) entry which is preliminary data.</text>
</comment>
<evidence type="ECO:0000259" key="5">
    <source>
        <dbReference type="PROSITE" id="PS50931"/>
    </source>
</evidence>
<dbReference type="Gene3D" id="1.10.10.10">
    <property type="entry name" value="Winged helix-like DNA-binding domain superfamily/Winged helix DNA-binding domain"/>
    <property type="match status" value="1"/>
</dbReference>
<gene>
    <name evidence="6" type="ORF">TW81_06535</name>
</gene>
<comment type="similarity">
    <text evidence="1">Belongs to the LysR transcriptional regulatory family.</text>
</comment>
<dbReference type="OrthoDB" id="9786526at2"/>
<dbReference type="GO" id="GO:0006351">
    <property type="term" value="P:DNA-templated transcription"/>
    <property type="evidence" value="ECO:0007669"/>
    <property type="project" value="TreeGrafter"/>
</dbReference>
<dbReference type="Proteomes" id="UP000033673">
    <property type="component" value="Unassembled WGS sequence"/>
</dbReference>
<dbReference type="PANTHER" id="PTHR30537">
    <property type="entry name" value="HTH-TYPE TRANSCRIPTIONAL REGULATOR"/>
    <property type="match status" value="1"/>
</dbReference>
<dbReference type="InterPro" id="IPR058163">
    <property type="entry name" value="LysR-type_TF_proteobact-type"/>
</dbReference>
<dbReference type="Gene3D" id="3.40.190.290">
    <property type="match status" value="1"/>
</dbReference>
<reference evidence="6 7" key="1">
    <citation type="journal article" date="2015" name="BMC Genomics">
        <title>Genome mining reveals unlocked bioactive potential of marine Gram-negative bacteria.</title>
        <authorList>
            <person name="Machado H."/>
            <person name="Sonnenschein E.C."/>
            <person name="Melchiorsen J."/>
            <person name="Gram L."/>
        </authorList>
    </citation>
    <scope>NUCLEOTIDE SEQUENCE [LARGE SCALE GENOMIC DNA]</scope>
    <source>
        <strain evidence="6 7">S2757</strain>
    </source>
</reference>
<keyword evidence="4" id="KW-0804">Transcription</keyword>
<keyword evidence="2" id="KW-0805">Transcription regulation</keyword>
<dbReference type="Pfam" id="PF03466">
    <property type="entry name" value="LysR_substrate"/>
    <property type="match status" value="1"/>
</dbReference>
<proteinExistence type="inferred from homology"/>
<feature type="domain" description="HTH lysR-type" evidence="5">
    <location>
        <begin position="1"/>
        <end position="59"/>
    </location>
</feature>
<organism evidence="6 7">
    <name type="scientific">Vibrio galatheae</name>
    <dbReference type="NCBI Taxonomy" id="579748"/>
    <lineage>
        <taxon>Bacteria</taxon>
        <taxon>Pseudomonadati</taxon>
        <taxon>Pseudomonadota</taxon>
        <taxon>Gammaproteobacteria</taxon>
        <taxon>Vibrionales</taxon>
        <taxon>Vibrionaceae</taxon>
        <taxon>Vibrio</taxon>
    </lineage>
</organism>
<accession>A0A0F4NLI4</accession>
<dbReference type="InterPro" id="IPR036388">
    <property type="entry name" value="WH-like_DNA-bd_sf"/>
</dbReference>
<dbReference type="AlphaFoldDB" id="A0A0F4NLI4"/>
<evidence type="ECO:0000313" key="7">
    <source>
        <dbReference type="Proteomes" id="UP000033673"/>
    </source>
</evidence>